<gene>
    <name evidence="6" type="ORF">CAEBREN_09997</name>
</gene>
<dbReference type="PANTHER" id="PTHR23259">
    <property type="entry name" value="RIDDLE"/>
    <property type="match status" value="1"/>
</dbReference>
<evidence type="ECO:0000259" key="5">
    <source>
        <dbReference type="SMART" id="SM00274"/>
    </source>
</evidence>
<feature type="domain" description="Follistatin-like" evidence="5">
    <location>
        <begin position="474"/>
        <end position="499"/>
    </location>
</feature>
<dbReference type="Pfam" id="PF01826">
    <property type="entry name" value="TIL"/>
    <property type="match status" value="6"/>
</dbReference>
<reference evidence="7" key="1">
    <citation type="submission" date="2011-07" db="EMBL/GenBank/DDBJ databases">
        <authorList>
            <consortium name="Caenorhabditis brenneri Sequencing and Analysis Consortium"/>
            <person name="Wilson R.K."/>
        </authorList>
    </citation>
    <scope>NUCLEOTIDE SEQUENCE [LARGE SCALE GENOMIC DNA]</scope>
    <source>
        <strain evidence="7">PB2801</strain>
    </source>
</reference>
<dbReference type="InterPro" id="IPR051368">
    <property type="entry name" value="SerProtInhib-TIL_Domain"/>
</dbReference>
<feature type="domain" description="Follistatin-like" evidence="5">
    <location>
        <begin position="697"/>
        <end position="724"/>
    </location>
</feature>
<evidence type="ECO:0000313" key="6">
    <source>
        <dbReference type="EMBL" id="EGT41608.1"/>
    </source>
</evidence>
<dbReference type="OrthoDB" id="152433at2759"/>
<name>G0P062_CAEBE</name>
<dbReference type="CDD" id="cd19941">
    <property type="entry name" value="TIL"/>
    <property type="match status" value="3"/>
</dbReference>
<feature type="domain" description="Follistatin-like" evidence="5">
    <location>
        <begin position="517"/>
        <end position="542"/>
    </location>
</feature>
<dbReference type="STRING" id="135651.G0P062"/>
<dbReference type="Proteomes" id="UP000008068">
    <property type="component" value="Unassembled WGS sequence"/>
</dbReference>
<accession>G0P062</accession>
<dbReference type="PANTHER" id="PTHR23259:SF70">
    <property type="entry name" value="ACCESSORY GLAND PROTEIN ACP62F-RELATED"/>
    <property type="match status" value="1"/>
</dbReference>
<dbReference type="OMA" id="ICIPPES"/>
<proteinExistence type="predicted"/>
<feature type="chain" id="PRO_5003406688" description="Follistatin-like domain-containing protein" evidence="4">
    <location>
        <begin position="18"/>
        <end position="1112"/>
    </location>
</feature>
<keyword evidence="7" id="KW-1185">Reference proteome</keyword>
<sequence length="1112" mass="119284">MMKAAVLLLLVVAAAQAQLSSTRDEDCKDNETFQTCGSACEPSCDAPSPGFCTLQCVVGCQCDKGFFRRSDNACVTKDQCTVTTNTTAPVAPILPAILPAPSNLTCGANEEANECHNPCTEKKCPVANPPMVNCLLACMNGCSCKKGYLRNMQGQCVKDADCPPVDNTENQCNLVDCRTGTKCVIQSGKPACIPVSNTPKPPLLTCATVLCAPGHVCKMVNNRPNCVKSTVPEEPHPTITCANVRCGSKGGCGMVEPTGCPGCKLQPHCLEVNNCNTANCSSTEECVLVQVTCVMAPCHPIAECRPKKNIKPLVQIREPRQTGASCMTARCATPAGCAMIRPMSCGNKKRCELRPACIHENACAATSCLVGSTCVLQEVQCIRAPCNPIAKCERIRDERCSKDNETYKDCKTACSDTQCNSEPRMCPQVCRGGGCVCLPGFFRDKQKKISDYSDTPAPTIHDNNSTDINIQITPCSTVRCAAGTECQELYRNCSKPPCELYASCVNSTTLLDDITGGCATMRCGAGQICQEAMVKCAKAPCPRHGMCVEDVTSQNDTVSSCASVTCPIGESCEETEVQCFVAPCPKLVSCVQIPQPQPPVSPPIYTTNRTMVGCDIVRCPEGKNCKETPINCTNPPCAPNVTCVPDPNYYNTIPFVRCDTVECPSGGTCQQYETNCTYKPCLPRVICDLGSHTMELSCENVKCPRPGDVCATEGGSNFVAYKCVPWDIYNTLSVKGCSMVKCPAGEICEESLVNCTKPPCLPYVSCVPDPRQRPPVVGCESVKCPTGEICEESMVDCVNPPCPKAVSCIPMNANQNSTAQHGCDVVKCRANEVCEEQTVNCLMAPCPVQVACVSIIHTNGTAPSTNTTGSVCPKNQTMSDCLNTCSEDKCPGGETNMMCTKHCGQGCACLPGYVRSSDGECYKSKDCPPEQMCGVNEEYRCEKCAGTCKNPEPNCPGPKNKNCNKKCICAPGFIKKNGKCVTLASCPDHDHSNITCLGTQDFTDCLPKCRQLCSGVTECDTNMHTEMCTPGCVCRPNYKLDSNGDCVHNRHCFKTTDCPDNEEWSKCVSDDNICNMATIQKVPLRDRCFSGCICAVGFARNSNGTCVEQDKC</sequence>
<feature type="signal peptide" evidence="4">
    <location>
        <begin position="1"/>
        <end position="17"/>
    </location>
</feature>
<evidence type="ECO:0000313" key="7">
    <source>
        <dbReference type="Proteomes" id="UP000008068"/>
    </source>
</evidence>
<keyword evidence="4" id="KW-0732">Signal</keyword>
<dbReference type="GO" id="GO:0004867">
    <property type="term" value="F:serine-type endopeptidase inhibitor activity"/>
    <property type="evidence" value="ECO:0007669"/>
    <property type="project" value="UniProtKB-KW"/>
</dbReference>
<dbReference type="SUPFAM" id="SSF57567">
    <property type="entry name" value="Serine protease inhibitors"/>
    <property type="match status" value="5"/>
</dbReference>
<feature type="domain" description="Follistatin-like" evidence="5">
    <location>
        <begin position="171"/>
        <end position="193"/>
    </location>
</feature>
<keyword evidence="2" id="KW-0722">Serine protease inhibitor</keyword>
<evidence type="ECO:0000256" key="3">
    <source>
        <dbReference type="ARBA" id="ARBA00023157"/>
    </source>
</evidence>
<evidence type="ECO:0000256" key="2">
    <source>
        <dbReference type="ARBA" id="ARBA00022900"/>
    </source>
</evidence>
<dbReference type="eggNOG" id="KOG1217">
    <property type="taxonomic scope" value="Eukaryota"/>
</dbReference>
<dbReference type="InterPro" id="IPR036084">
    <property type="entry name" value="Ser_inhib-like_sf"/>
</dbReference>
<dbReference type="AlphaFoldDB" id="G0P062"/>
<feature type="domain" description="Follistatin-like" evidence="5">
    <location>
        <begin position="205"/>
        <end position="227"/>
    </location>
</feature>
<dbReference type="Gene3D" id="2.10.25.10">
    <property type="entry name" value="Laminin"/>
    <property type="match status" value="7"/>
</dbReference>
<evidence type="ECO:0000256" key="4">
    <source>
        <dbReference type="SAM" id="SignalP"/>
    </source>
</evidence>
<dbReference type="InParanoid" id="G0P062"/>
<feature type="domain" description="Follistatin-like" evidence="5">
    <location>
        <begin position="613"/>
        <end position="638"/>
    </location>
</feature>
<feature type="domain" description="Follistatin-like" evidence="5">
    <location>
        <begin position="560"/>
        <end position="585"/>
    </location>
</feature>
<protein>
    <recommendedName>
        <fullName evidence="5">Follistatin-like domain-containing protein</fullName>
    </recommendedName>
</protein>
<dbReference type="InterPro" id="IPR002919">
    <property type="entry name" value="TIL_dom"/>
</dbReference>
<dbReference type="SMART" id="SM00274">
    <property type="entry name" value="FOLN"/>
    <property type="match status" value="8"/>
</dbReference>
<dbReference type="EMBL" id="GL379996">
    <property type="protein sequence ID" value="EGT41608.1"/>
    <property type="molecule type" value="Genomic_DNA"/>
</dbReference>
<dbReference type="InterPro" id="IPR003645">
    <property type="entry name" value="Fol_N"/>
</dbReference>
<keyword evidence="1" id="KW-0646">Protease inhibitor</keyword>
<organism evidence="7">
    <name type="scientific">Caenorhabditis brenneri</name>
    <name type="common">Nematode worm</name>
    <dbReference type="NCBI Taxonomy" id="135651"/>
    <lineage>
        <taxon>Eukaryota</taxon>
        <taxon>Metazoa</taxon>
        <taxon>Ecdysozoa</taxon>
        <taxon>Nematoda</taxon>
        <taxon>Chromadorea</taxon>
        <taxon>Rhabditida</taxon>
        <taxon>Rhabditina</taxon>
        <taxon>Rhabditomorpha</taxon>
        <taxon>Rhabditoidea</taxon>
        <taxon>Rhabditidae</taxon>
        <taxon>Peloderinae</taxon>
        <taxon>Caenorhabditis</taxon>
    </lineage>
</organism>
<dbReference type="HOGENOM" id="CLU_281340_0_0_1"/>
<feature type="domain" description="Follistatin-like" evidence="5">
    <location>
        <begin position="325"/>
        <end position="352"/>
    </location>
</feature>
<keyword evidence="3" id="KW-1015">Disulfide bond</keyword>
<evidence type="ECO:0000256" key="1">
    <source>
        <dbReference type="ARBA" id="ARBA00022690"/>
    </source>
</evidence>